<dbReference type="AlphaFoldDB" id="A0A3S2XB02"/>
<keyword evidence="3" id="KW-0560">Oxidoreductase</keyword>
<dbReference type="InterPro" id="IPR036291">
    <property type="entry name" value="NAD(P)-bd_dom_sf"/>
</dbReference>
<keyword evidence="5" id="KW-1185">Reference proteome</keyword>
<dbReference type="Pfam" id="PF13561">
    <property type="entry name" value="adh_short_C2"/>
    <property type="match status" value="1"/>
</dbReference>
<dbReference type="InterPro" id="IPR002347">
    <property type="entry name" value="SDR_fam"/>
</dbReference>
<evidence type="ECO:0000256" key="3">
    <source>
        <dbReference type="ARBA" id="ARBA00023002"/>
    </source>
</evidence>
<keyword evidence="2" id="KW-0521">NADP</keyword>
<protein>
    <submittedName>
        <fullName evidence="4">SDR family oxidoreductase</fullName>
    </submittedName>
</protein>
<dbReference type="OrthoDB" id="9803333at2"/>
<accession>A0A3S2XB02</accession>
<reference evidence="4 5" key="1">
    <citation type="submission" date="2019-01" db="EMBL/GenBank/DDBJ databases">
        <authorList>
            <person name="Chen W.-M."/>
        </authorList>
    </citation>
    <scope>NUCLEOTIDE SEQUENCE [LARGE SCALE GENOMIC DNA]</scope>
    <source>
        <strain evidence="4 5">BBQ-12</strain>
    </source>
</reference>
<dbReference type="PANTHER" id="PTHR43639:SF1">
    <property type="entry name" value="SHORT-CHAIN DEHYDROGENASE_REDUCTASE FAMILY PROTEIN"/>
    <property type="match status" value="1"/>
</dbReference>
<dbReference type="PRINTS" id="PR00080">
    <property type="entry name" value="SDRFAMILY"/>
</dbReference>
<sequence>MTTHSNKIVLLTGGSRGLGKESALQLAKKGFDVIITYQSNKADAENVVNEIKSLGQKSSSLQLDLSKVSSFDGFVSNLKETLEKDFGKTTIDSLVNNAGTGYYASIEETTEEGFDAMATTHLKAPFFLTQKLLPMINEGGSIVNTSSGLARFSYPNYAAYAIMKAGIDSLTRYQALEFGSRKIRVNSIAPGAIATDFGGGAVRDNQALNDMIANATALGRVGLPDDIGSVIVFLCSDDSKWINAQRIEVAGGIHI</sequence>
<gene>
    <name evidence="4" type="ORF">EOD40_13495</name>
</gene>
<comment type="caution">
    <text evidence="4">The sequence shown here is derived from an EMBL/GenBank/DDBJ whole genome shotgun (WGS) entry which is preliminary data.</text>
</comment>
<dbReference type="Gene3D" id="3.40.50.720">
    <property type="entry name" value="NAD(P)-binding Rossmann-like Domain"/>
    <property type="match status" value="1"/>
</dbReference>
<evidence type="ECO:0000256" key="1">
    <source>
        <dbReference type="ARBA" id="ARBA00006484"/>
    </source>
</evidence>
<evidence type="ECO:0000313" key="5">
    <source>
        <dbReference type="Proteomes" id="UP000285211"/>
    </source>
</evidence>
<name>A0A3S2XB02_9FLAO</name>
<dbReference type="FunFam" id="3.40.50.720:FF:000374">
    <property type="entry name" value="3-oxoacyl-(Acyl-carrier-protein) reductase"/>
    <property type="match status" value="1"/>
</dbReference>
<dbReference type="GO" id="GO:0016491">
    <property type="term" value="F:oxidoreductase activity"/>
    <property type="evidence" value="ECO:0007669"/>
    <property type="project" value="UniProtKB-KW"/>
</dbReference>
<proteinExistence type="inferred from homology"/>
<dbReference type="PANTHER" id="PTHR43639">
    <property type="entry name" value="OXIDOREDUCTASE, SHORT-CHAIN DEHYDROGENASE/REDUCTASE FAMILY (AFU_ORTHOLOGUE AFUA_5G02870)"/>
    <property type="match status" value="1"/>
</dbReference>
<organism evidence="4 5">
    <name type="scientific">Flavobacterium sufflavum</name>
    <dbReference type="NCBI Taxonomy" id="1921138"/>
    <lineage>
        <taxon>Bacteria</taxon>
        <taxon>Pseudomonadati</taxon>
        <taxon>Bacteroidota</taxon>
        <taxon>Flavobacteriia</taxon>
        <taxon>Flavobacteriales</taxon>
        <taxon>Flavobacteriaceae</taxon>
        <taxon>Flavobacterium</taxon>
    </lineage>
</organism>
<evidence type="ECO:0000256" key="2">
    <source>
        <dbReference type="ARBA" id="ARBA00022857"/>
    </source>
</evidence>
<dbReference type="RefSeq" id="WP_128196404.1">
    <property type="nucleotide sequence ID" value="NZ_SACJ01000009.1"/>
</dbReference>
<dbReference type="EMBL" id="SACJ01000009">
    <property type="protein sequence ID" value="RVT73927.1"/>
    <property type="molecule type" value="Genomic_DNA"/>
</dbReference>
<comment type="similarity">
    <text evidence="1">Belongs to the short-chain dehydrogenases/reductases (SDR) family.</text>
</comment>
<dbReference type="SUPFAM" id="SSF51735">
    <property type="entry name" value="NAD(P)-binding Rossmann-fold domains"/>
    <property type="match status" value="1"/>
</dbReference>
<dbReference type="PRINTS" id="PR00081">
    <property type="entry name" value="GDHRDH"/>
</dbReference>
<evidence type="ECO:0000313" key="4">
    <source>
        <dbReference type="EMBL" id="RVT73927.1"/>
    </source>
</evidence>
<dbReference type="Proteomes" id="UP000285211">
    <property type="component" value="Unassembled WGS sequence"/>
</dbReference>